<feature type="transmembrane region" description="Helical" evidence="7">
    <location>
        <begin position="7"/>
        <end position="25"/>
    </location>
</feature>
<feature type="transmembrane region" description="Helical" evidence="7">
    <location>
        <begin position="272"/>
        <end position="294"/>
    </location>
</feature>
<evidence type="ECO:0000259" key="8">
    <source>
        <dbReference type="PROSITE" id="PS50928"/>
    </source>
</evidence>
<keyword evidence="6 7" id="KW-0472">Membrane</keyword>
<evidence type="ECO:0000256" key="6">
    <source>
        <dbReference type="ARBA" id="ARBA00023136"/>
    </source>
</evidence>
<proteinExistence type="inferred from homology"/>
<dbReference type="EMBL" id="JACCBU010000001">
    <property type="protein sequence ID" value="NYE69676.1"/>
    <property type="molecule type" value="Genomic_DNA"/>
</dbReference>
<reference evidence="9 10" key="1">
    <citation type="submission" date="2020-07" db="EMBL/GenBank/DDBJ databases">
        <title>Sequencing the genomes of 1000 actinobacteria strains.</title>
        <authorList>
            <person name="Klenk H.-P."/>
        </authorList>
    </citation>
    <scope>NUCLEOTIDE SEQUENCE [LARGE SCALE GENOMIC DNA]</scope>
    <source>
        <strain evidence="9 10">DSM 22083</strain>
    </source>
</reference>
<comment type="similarity">
    <text evidence="7">Belongs to the binding-protein-dependent transport system permease family.</text>
</comment>
<comment type="subcellular location">
    <subcellularLocation>
        <location evidence="1 7">Cell membrane</location>
        <topology evidence="1 7">Multi-pass membrane protein</topology>
    </subcellularLocation>
</comment>
<organism evidence="9 10">
    <name type="scientific">Microlunatus parietis</name>
    <dbReference type="NCBI Taxonomy" id="682979"/>
    <lineage>
        <taxon>Bacteria</taxon>
        <taxon>Bacillati</taxon>
        <taxon>Actinomycetota</taxon>
        <taxon>Actinomycetes</taxon>
        <taxon>Propionibacteriales</taxon>
        <taxon>Propionibacteriaceae</taxon>
        <taxon>Microlunatus</taxon>
    </lineage>
</organism>
<evidence type="ECO:0000256" key="5">
    <source>
        <dbReference type="ARBA" id="ARBA00022989"/>
    </source>
</evidence>
<dbReference type="GO" id="GO:0005886">
    <property type="term" value="C:plasma membrane"/>
    <property type="evidence" value="ECO:0007669"/>
    <property type="project" value="UniProtKB-SubCell"/>
</dbReference>
<keyword evidence="4 7" id="KW-0812">Transmembrane</keyword>
<comment type="caution">
    <text evidence="9">The sequence shown here is derived from an EMBL/GenBank/DDBJ whole genome shotgun (WGS) entry which is preliminary data.</text>
</comment>
<gene>
    <name evidence="9" type="ORF">BKA15_001005</name>
</gene>
<feature type="transmembrane region" description="Helical" evidence="7">
    <location>
        <begin position="167"/>
        <end position="192"/>
    </location>
</feature>
<keyword evidence="10" id="KW-1185">Reference proteome</keyword>
<dbReference type="Proteomes" id="UP000569914">
    <property type="component" value="Unassembled WGS sequence"/>
</dbReference>
<dbReference type="Gene3D" id="1.10.3720.10">
    <property type="entry name" value="MetI-like"/>
    <property type="match status" value="1"/>
</dbReference>
<evidence type="ECO:0000313" key="10">
    <source>
        <dbReference type="Proteomes" id="UP000569914"/>
    </source>
</evidence>
<evidence type="ECO:0000256" key="1">
    <source>
        <dbReference type="ARBA" id="ARBA00004651"/>
    </source>
</evidence>
<dbReference type="AlphaFoldDB" id="A0A7Y9LBC5"/>
<dbReference type="InterPro" id="IPR035906">
    <property type="entry name" value="MetI-like_sf"/>
</dbReference>
<evidence type="ECO:0000256" key="7">
    <source>
        <dbReference type="RuleBase" id="RU363032"/>
    </source>
</evidence>
<dbReference type="PANTHER" id="PTHR30193:SF41">
    <property type="entry name" value="DIACETYLCHITOBIOSE UPTAKE SYSTEM PERMEASE PROTEIN NGCF"/>
    <property type="match status" value="1"/>
</dbReference>
<dbReference type="SUPFAM" id="SSF161098">
    <property type="entry name" value="MetI-like"/>
    <property type="match status" value="1"/>
</dbReference>
<protein>
    <submittedName>
        <fullName evidence="9">N-acetylglucosamine transport system permease protein</fullName>
    </submittedName>
</protein>
<dbReference type="Pfam" id="PF00528">
    <property type="entry name" value="BPD_transp_1"/>
    <property type="match status" value="1"/>
</dbReference>
<keyword evidence="3" id="KW-1003">Cell membrane</keyword>
<evidence type="ECO:0000256" key="2">
    <source>
        <dbReference type="ARBA" id="ARBA00022448"/>
    </source>
</evidence>
<keyword evidence="5 7" id="KW-1133">Transmembrane helix</keyword>
<feature type="domain" description="ABC transmembrane type-1" evidence="8">
    <location>
        <begin position="67"/>
        <end position="293"/>
    </location>
</feature>
<name>A0A7Y9LBC5_9ACTN</name>
<feature type="transmembrane region" description="Helical" evidence="7">
    <location>
        <begin position="71"/>
        <end position="96"/>
    </location>
</feature>
<evidence type="ECO:0000256" key="3">
    <source>
        <dbReference type="ARBA" id="ARBA00022475"/>
    </source>
</evidence>
<dbReference type="PANTHER" id="PTHR30193">
    <property type="entry name" value="ABC TRANSPORTER PERMEASE PROTEIN"/>
    <property type="match status" value="1"/>
</dbReference>
<dbReference type="GO" id="GO:0055085">
    <property type="term" value="P:transmembrane transport"/>
    <property type="evidence" value="ECO:0007669"/>
    <property type="project" value="InterPro"/>
</dbReference>
<feature type="transmembrane region" description="Helical" evidence="7">
    <location>
        <begin position="213"/>
        <end position="237"/>
    </location>
</feature>
<accession>A0A7Y9LBC5</accession>
<keyword evidence="2 7" id="KW-0813">Transport</keyword>
<dbReference type="CDD" id="cd06261">
    <property type="entry name" value="TM_PBP2"/>
    <property type="match status" value="1"/>
</dbReference>
<dbReference type="PROSITE" id="PS50928">
    <property type="entry name" value="ABC_TM1"/>
    <property type="match status" value="1"/>
</dbReference>
<evidence type="ECO:0000256" key="4">
    <source>
        <dbReference type="ARBA" id="ARBA00022692"/>
    </source>
</evidence>
<dbReference type="RefSeq" id="WP_179748596.1">
    <property type="nucleotide sequence ID" value="NZ_JACCBU010000001.1"/>
</dbReference>
<evidence type="ECO:0000313" key="9">
    <source>
        <dbReference type="EMBL" id="NYE69676.1"/>
    </source>
</evidence>
<sequence>MHHHKWRFILSALIIPVALYVIFVVSPYGQAVWIAMTDWGGYSASWNFVGLDNFARVLRDPDFLRALGHNVIMLVVCPVLIILLGLFLATMITFGGSGRSGNRAVTGVRGAGFYRIVYFFPSVLSIAVIAVMWQAVFEPRNGLLNGFLSAVGLGWLRQIWLGDPRTSLASVIAVMVWVSAGFYVVLFTAAMASIPTEIIEAALIDGANRWATFWRIVLPLVWSPVQTAIIFLIIGALDGFAVVQILTNGGPDNSSTVMALYMYDTAFKSSNFGYASAIGVTLLVITLVLTTVTLRLTRREV</sequence>
<dbReference type="InterPro" id="IPR051393">
    <property type="entry name" value="ABC_transporter_permease"/>
</dbReference>
<dbReference type="InterPro" id="IPR000515">
    <property type="entry name" value="MetI-like"/>
</dbReference>
<feature type="transmembrane region" description="Helical" evidence="7">
    <location>
        <begin position="116"/>
        <end position="136"/>
    </location>
</feature>